<accession>A0A246JJT3</accession>
<sequence>MHRSSWERLICLRTPLSPPISEPMSNRPSSRGWPINIGAQQVRERRIDRILGALSSHASLTESDTVSNEPKKHHYVPQFYMRQFVCPTDPKKVMTLERHRNVVVADPKSIEGIGYEDHLHNYEVDGVGASIESDINKAIETPFSRGRTWRKVSSGQSATLDESDRFPIYGFARHLQRRNLATLRFIESQHARYRAGELEDELTDEERDYHAWLAEDPGAAHKMFRAGATDTMLPDDAAAINVMVCQTPIPLRTSTNPTLMISSPGHQSIFGAMFNSLRTWWLTLDQHHGAFIIAGGPSGFSSSTVPPEIAHVINRQYLTQFLHGDARYMLAHDEFIPADLEWAGFVFEKKTTRGFRYRKQPRP</sequence>
<gene>
    <name evidence="1" type="ORF">CDQ91_17325</name>
</gene>
<name>A0A246JJT3_9SPHN</name>
<comment type="caution">
    <text evidence="1">The sequence shown here is derived from an EMBL/GenBank/DDBJ whole genome shotgun (WGS) entry which is preliminary data.</text>
</comment>
<dbReference type="AlphaFoldDB" id="A0A246JJT3"/>
<dbReference type="Pfam" id="PF14022">
    <property type="entry name" value="DUF4238"/>
    <property type="match status" value="1"/>
</dbReference>
<dbReference type="InterPro" id="IPR025332">
    <property type="entry name" value="DUF4238"/>
</dbReference>
<dbReference type="Proteomes" id="UP000197097">
    <property type="component" value="Unassembled WGS sequence"/>
</dbReference>
<evidence type="ECO:0008006" key="3">
    <source>
        <dbReference type="Google" id="ProtNLM"/>
    </source>
</evidence>
<reference evidence="1 2" key="1">
    <citation type="journal article" date="2002" name="Int. J. Syst. Evol. Microbiol.">
        <title>Sphingopyxis witflariensis sp. nov., isolated from activated sludge.</title>
        <authorList>
            <person name="Kampfer P."/>
            <person name="Witzenberger R."/>
            <person name="Denner E.B."/>
            <person name="Busse H.J."/>
            <person name="Neef A."/>
        </authorList>
    </citation>
    <scope>NUCLEOTIDE SEQUENCE [LARGE SCALE GENOMIC DNA]</scope>
    <source>
        <strain evidence="1 2">DSM 14551</strain>
    </source>
</reference>
<protein>
    <recommendedName>
        <fullName evidence="3">DUF4238 domain-containing protein</fullName>
    </recommendedName>
</protein>
<organism evidence="1 2">
    <name type="scientific">Sphingopyxis witflariensis</name>
    <dbReference type="NCBI Taxonomy" id="173675"/>
    <lineage>
        <taxon>Bacteria</taxon>
        <taxon>Pseudomonadati</taxon>
        <taxon>Pseudomonadota</taxon>
        <taxon>Alphaproteobacteria</taxon>
        <taxon>Sphingomonadales</taxon>
        <taxon>Sphingomonadaceae</taxon>
        <taxon>Sphingopyxis</taxon>
    </lineage>
</organism>
<evidence type="ECO:0000313" key="1">
    <source>
        <dbReference type="EMBL" id="OWQ92908.1"/>
    </source>
</evidence>
<evidence type="ECO:0000313" key="2">
    <source>
        <dbReference type="Proteomes" id="UP000197097"/>
    </source>
</evidence>
<proteinExistence type="predicted"/>
<keyword evidence="2" id="KW-1185">Reference proteome</keyword>
<dbReference type="EMBL" id="NISJ01000011">
    <property type="protein sequence ID" value="OWQ92908.1"/>
    <property type="molecule type" value="Genomic_DNA"/>
</dbReference>